<comment type="caution">
    <text evidence="1">The sequence shown here is derived from an EMBL/GenBank/DDBJ whole genome shotgun (WGS) entry which is preliminary data.</text>
</comment>
<name>A0A8X6W0Y4_TRICX</name>
<organism evidence="1 2">
    <name type="scientific">Trichonephila clavipes</name>
    <name type="common">Golden silk orbweaver</name>
    <name type="synonym">Nephila clavipes</name>
    <dbReference type="NCBI Taxonomy" id="2585209"/>
    <lineage>
        <taxon>Eukaryota</taxon>
        <taxon>Metazoa</taxon>
        <taxon>Ecdysozoa</taxon>
        <taxon>Arthropoda</taxon>
        <taxon>Chelicerata</taxon>
        <taxon>Arachnida</taxon>
        <taxon>Araneae</taxon>
        <taxon>Araneomorphae</taxon>
        <taxon>Entelegynae</taxon>
        <taxon>Araneoidea</taxon>
        <taxon>Nephilidae</taxon>
        <taxon>Trichonephila</taxon>
    </lineage>
</organism>
<evidence type="ECO:0000313" key="1">
    <source>
        <dbReference type="EMBL" id="GFY26257.1"/>
    </source>
</evidence>
<accession>A0A8X6W0Y4</accession>
<dbReference type="Proteomes" id="UP000887159">
    <property type="component" value="Unassembled WGS sequence"/>
</dbReference>
<keyword evidence="2" id="KW-1185">Reference proteome</keyword>
<proteinExistence type="predicted"/>
<gene>
    <name evidence="1" type="ORF">TNCV_24581</name>
</gene>
<sequence length="76" mass="8347">MGTNLWQHCRVVGLSPGITEDLLCRGTGAHMKSFNSQSPNVGVVRKLVEWNGSSDVILVTWTEFRTTSVVNGRNDS</sequence>
<dbReference type="EMBL" id="BMAU01021375">
    <property type="protein sequence ID" value="GFY26257.1"/>
    <property type="molecule type" value="Genomic_DNA"/>
</dbReference>
<evidence type="ECO:0000313" key="2">
    <source>
        <dbReference type="Proteomes" id="UP000887159"/>
    </source>
</evidence>
<protein>
    <submittedName>
        <fullName evidence="1">Uncharacterized protein</fullName>
    </submittedName>
</protein>
<reference evidence="1" key="1">
    <citation type="submission" date="2020-08" db="EMBL/GenBank/DDBJ databases">
        <title>Multicomponent nature underlies the extraordinary mechanical properties of spider dragline silk.</title>
        <authorList>
            <person name="Kono N."/>
            <person name="Nakamura H."/>
            <person name="Mori M."/>
            <person name="Yoshida Y."/>
            <person name="Ohtoshi R."/>
            <person name="Malay A.D."/>
            <person name="Moran D.A.P."/>
            <person name="Tomita M."/>
            <person name="Numata K."/>
            <person name="Arakawa K."/>
        </authorList>
    </citation>
    <scope>NUCLEOTIDE SEQUENCE</scope>
</reference>
<dbReference type="AlphaFoldDB" id="A0A8X6W0Y4"/>